<keyword evidence="4 9" id="KW-0812">Transmembrane</keyword>
<evidence type="ECO:0000256" key="7">
    <source>
        <dbReference type="ARBA" id="ARBA00038459"/>
    </source>
</evidence>
<evidence type="ECO:0000256" key="2">
    <source>
        <dbReference type="ARBA" id="ARBA00022448"/>
    </source>
</evidence>
<dbReference type="AlphaFoldDB" id="A0AAV9U7B2"/>
<keyword evidence="6 9" id="KW-0472">Membrane</keyword>
<dbReference type="Gene3D" id="1.20.1250.20">
    <property type="entry name" value="MFS general substrate transporter like domains"/>
    <property type="match status" value="1"/>
</dbReference>
<organism evidence="11 12">
    <name type="scientific">Orbilia brochopaga</name>
    <dbReference type="NCBI Taxonomy" id="3140254"/>
    <lineage>
        <taxon>Eukaryota</taxon>
        <taxon>Fungi</taxon>
        <taxon>Dikarya</taxon>
        <taxon>Ascomycota</taxon>
        <taxon>Pezizomycotina</taxon>
        <taxon>Orbiliomycetes</taxon>
        <taxon>Orbiliales</taxon>
        <taxon>Orbiliaceae</taxon>
        <taxon>Orbilia</taxon>
    </lineage>
</organism>
<protein>
    <recommendedName>
        <fullName evidence="10">Major facilitator superfamily (MFS) profile domain-containing protein</fullName>
    </recommendedName>
</protein>
<feature type="region of interest" description="Disordered" evidence="8">
    <location>
        <begin position="1"/>
        <end position="22"/>
    </location>
</feature>
<feature type="transmembrane region" description="Helical" evidence="9">
    <location>
        <begin position="487"/>
        <end position="509"/>
    </location>
</feature>
<proteinExistence type="inferred from homology"/>
<comment type="subcellular location">
    <subcellularLocation>
        <location evidence="1">Cell membrane</location>
        <topology evidence="1">Multi-pass membrane protein</topology>
    </subcellularLocation>
</comment>
<dbReference type="CDD" id="cd17323">
    <property type="entry name" value="MFS_Tpo1_MDR_like"/>
    <property type="match status" value="1"/>
</dbReference>
<feature type="transmembrane region" description="Helical" evidence="9">
    <location>
        <begin position="184"/>
        <end position="204"/>
    </location>
</feature>
<dbReference type="FunFam" id="1.20.1250.20:FF:000011">
    <property type="entry name" value="MFS multidrug transporter, putative"/>
    <property type="match status" value="1"/>
</dbReference>
<name>A0AAV9U7B2_9PEZI</name>
<gene>
    <name evidence="11" type="ORF">TWF696_002068</name>
</gene>
<feature type="transmembrane region" description="Helical" evidence="9">
    <location>
        <begin position="242"/>
        <end position="263"/>
    </location>
</feature>
<dbReference type="SUPFAM" id="SSF103473">
    <property type="entry name" value="MFS general substrate transporter"/>
    <property type="match status" value="1"/>
</dbReference>
<feature type="transmembrane region" description="Helical" evidence="9">
    <location>
        <begin position="460"/>
        <end position="481"/>
    </location>
</feature>
<comment type="caution">
    <text evidence="11">The sequence shown here is derived from an EMBL/GenBank/DDBJ whole genome shotgun (WGS) entry which is preliminary data.</text>
</comment>
<dbReference type="GO" id="GO:0042908">
    <property type="term" value="P:xenobiotic transport"/>
    <property type="evidence" value="ECO:0007669"/>
    <property type="project" value="UniProtKB-ARBA"/>
</dbReference>
<dbReference type="PANTHER" id="PTHR23502">
    <property type="entry name" value="MAJOR FACILITATOR SUPERFAMILY"/>
    <property type="match status" value="1"/>
</dbReference>
<accession>A0AAV9U7B2</accession>
<keyword evidence="3" id="KW-1003">Cell membrane</keyword>
<evidence type="ECO:0000256" key="6">
    <source>
        <dbReference type="ARBA" id="ARBA00023136"/>
    </source>
</evidence>
<reference evidence="11 12" key="1">
    <citation type="submission" date="2019-10" db="EMBL/GenBank/DDBJ databases">
        <authorList>
            <person name="Palmer J.M."/>
        </authorList>
    </citation>
    <scope>NUCLEOTIDE SEQUENCE [LARGE SCALE GENOMIC DNA]</scope>
    <source>
        <strain evidence="11 12">TWF696</strain>
    </source>
</reference>
<feature type="transmembrane region" description="Helical" evidence="9">
    <location>
        <begin position="521"/>
        <end position="544"/>
    </location>
</feature>
<dbReference type="GO" id="GO:0005886">
    <property type="term" value="C:plasma membrane"/>
    <property type="evidence" value="ECO:0007669"/>
    <property type="project" value="UniProtKB-SubCell"/>
</dbReference>
<sequence length="598" mass="65955">MSSSPPAPPDDSQTKVQFKDDLPEKLIIPVEIEIEDESPYSRSSSRRVSRRMSRALAVADILEQERQYVIGDIIDLDTTARADDIDEASARTRRVSSIASRRLSLKEFKELEAAGDESSGEDENYLVDWDGPDDMRNPYNWSKGYRFFCLLTVSLMVFVVSIHSSMYASGIPGMMADFGIHNQTVLVLGVSSYLFGMGVAPLLLAPLSEMYGRRIVYFIGFAAFTILAIPTCVAQNVETIIIVRFFAALSGAVSISNSPGTIADLYQSTDERSKAFAVFAITAMNGPPMGAIVGGVLYNYFGWRSLNYFVLITAGVIFLAGLFVAETYAPHILREKAHRKRLATGDDRYFSRFDFPSSTSIFSLLSKNLKRPLKMLCTEAICLSWALYLSVIYSLLYMSFIAYPIVFRDLRGWEPKIAGLGFLGILIGTSAGVATDPIARWGIKRHKIDPQTGKVPPEAMIWFACVGAVLAPIGLWIFAWTCDPSIVKPWVFCILAGIPYGLGTTVVFTNGWNYLLSSYSIYAASAIAGNTISRCFLGGILPLFAPKMYTTLSPAIASTILATLATVLMPIPFIFYFWGKKFRHRSPMLLALAAHTGL</sequence>
<dbReference type="InterPro" id="IPR005829">
    <property type="entry name" value="Sugar_transporter_CS"/>
</dbReference>
<feature type="transmembrane region" description="Helical" evidence="9">
    <location>
        <begin position="556"/>
        <end position="578"/>
    </location>
</feature>
<evidence type="ECO:0000256" key="8">
    <source>
        <dbReference type="SAM" id="MobiDB-lite"/>
    </source>
</evidence>
<evidence type="ECO:0000256" key="1">
    <source>
        <dbReference type="ARBA" id="ARBA00004651"/>
    </source>
</evidence>
<feature type="transmembrane region" description="Helical" evidence="9">
    <location>
        <begin position="417"/>
        <end position="439"/>
    </location>
</feature>
<comment type="similarity">
    <text evidence="7">Belongs to the major facilitator superfamily. DHA1 family. Polyamines/proton antiporter (TC 2.A.1.2.16) subfamily.</text>
</comment>
<feature type="transmembrane region" description="Helical" evidence="9">
    <location>
        <begin position="306"/>
        <end position="329"/>
    </location>
</feature>
<feature type="domain" description="Major facilitator superfamily (MFS) profile" evidence="10">
    <location>
        <begin position="149"/>
        <end position="598"/>
    </location>
</feature>
<keyword evidence="5 9" id="KW-1133">Transmembrane helix</keyword>
<dbReference type="InterPro" id="IPR020846">
    <property type="entry name" value="MFS_dom"/>
</dbReference>
<keyword evidence="12" id="KW-1185">Reference proteome</keyword>
<dbReference type="PANTHER" id="PTHR23502:SF186">
    <property type="entry name" value="MAJOR FACILITATOR SUPERFAMILY (MFS) PROFILE DOMAIN-CONTAINING PROTEIN"/>
    <property type="match status" value="1"/>
</dbReference>
<dbReference type="PROSITE" id="PS00216">
    <property type="entry name" value="SUGAR_TRANSPORT_1"/>
    <property type="match status" value="1"/>
</dbReference>
<dbReference type="Proteomes" id="UP001375240">
    <property type="component" value="Unassembled WGS sequence"/>
</dbReference>
<feature type="transmembrane region" description="Helical" evidence="9">
    <location>
        <begin position="380"/>
        <end position="405"/>
    </location>
</feature>
<evidence type="ECO:0000256" key="3">
    <source>
        <dbReference type="ARBA" id="ARBA00022475"/>
    </source>
</evidence>
<evidence type="ECO:0000256" key="5">
    <source>
        <dbReference type="ARBA" id="ARBA00022989"/>
    </source>
</evidence>
<feature type="transmembrane region" description="Helical" evidence="9">
    <location>
        <begin position="216"/>
        <end position="236"/>
    </location>
</feature>
<dbReference type="PROSITE" id="PS50850">
    <property type="entry name" value="MFS"/>
    <property type="match status" value="1"/>
</dbReference>
<evidence type="ECO:0000256" key="9">
    <source>
        <dbReference type="SAM" id="Phobius"/>
    </source>
</evidence>
<dbReference type="GO" id="GO:0022857">
    <property type="term" value="F:transmembrane transporter activity"/>
    <property type="evidence" value="ECO:0007669"/>
    <property type="project" value="InterPro"/>
</dbReference>
<feature type="transmembrane region" description="Helical" evidence="9">
    <location>
        <begin position="145"/>
        <end position="164"/>
    </location>
</feature>
<dbReference type="EMBL" id="JAVHNQ010000011">
    <property type="protein sequence ID" value="KAK6336518.1"/>
    <property type="molecule type" value="Genomic_DNA"/>
</dbReference>
<dbReference type="InterPro" id="IPR011701">
    <property type="entry name" value="MFS"/>
</dbReference>
<evidence type="ECO:0000313" key="12">
    <source>
        <dbReference type="Proteomes" id="UP001375240"/>
    </source>
</evidence>
<dbReference type="GO" id="GO:0140115">
    <property type="term" value="P:export across plasma membrane"/>
    <property type="evidence" value="ECO:0007669"/>
    <property type="project" value="UniProtKB-ARBA"/>
</dbReference>
<evidence type="ECO:0000256" key="4">
    <source>
        <dbReference type="ARBA" id="ARBA00022692"/>
    </source>
</evidence>
<evidence type="ECO:0000259" key="10">
    <source>
        <dbReference type="PROSITE" id="PS50850"/>
    </source>
</evidence>
<keyword evidence="2" id="KW-0813">Transport</keyword>
<feature type="transmembrane region" description="Helical" evidence="9">
    <location>
        <begin position="275"/>
        <end position="300"/>
    </location>
</feature>
<dbReference type="Pfam" id="PF07690">
    <property type="entry name" value="MFS_1"/>
    <property type="match status" value="1"/>
</dbReference>
<evidence type="ECO:0000313" key="11">
    <source>
        <dbReference type="EMBL" id="KAK6336518.1"/>
    </source>
</evidence>
<dbReference type="InterPro" id="IPR036259">
    <property type="entry name" value="MFS_trans_sf"/>
</dbReference>